<dbReference type="InterPro" id="IPR032063">
    <property type="entry name" value="MavL-like"/>
</dbReference>
<dbReference type="GeneID" id="105362946"/>
<keyword evidence="1" id="KW-1185">Reference proteome</keyword>
<reference evidence="2" key="1">
    <citation type="submission" date="2025-08" db="UniProtKB">
        <authorList>
            <consortium name="RefSeq"/>
        </authorList>
    </citation>
    <scope>IDENTIFICATION</scope>
</reference>
<dbReference type="Proteomes" id="UP000695007">
    <property type="component" value="Unplaced"/>
</dbReference>
<dbReference type="RefSeq" id="XP_011498803.1">
    <property type="nucleotide sequence ID" value="XM_011500501.1"/>
</dbReference>
<organism evidence="1 2">
    <name type="scientific">Ceratosolen solmsi marchali</name>
    <dbReference type="NCBI Taxonomy" id="326594"/>
    <lineage>
        <taxon>Eukaryota</taxon>
        <taxon>Metazoa</taxon>
        <taxon>Ecdysozoa</taxon>
        <taxon>Arthropoda</taxon>
        <taxon>Hexapoda</taxon>
        <taxon>Insecta</taxon>
        <taxon>Pterygota</taxon>
        <taxon>Neoptera</taxon>
        <taxon>Endopterygota</taxon>
        <taxon>Hymenoptera</taxon>
        <taxon>Apocrita</taxon>
        <taxon>Proctotrupomorpha</taxon>
        <taxon>Chalcidoidea</taxon>
        <taxon>Agaonidae</taxon>
        <taxon>Agaoninae</taxon>
        <taxon>Ceratosolen</taxon>
    </lineage>
</organism>
<accession>A0AAJ6YIR2</accession>
<protein>
    <submittedName>
        <fullName evidence="2">Uncharacterized protein LOC105362946</fullName>
    </submittedName>
</protein>
<evidence type="ECO:0000313" key="2">
    <source>
        <dbReference type="RefSeq" id="XP_011498803.1"/>
    </source>
</evidence>
<sequence length="515" mass="58529">MSFFACCFRRRNRHTTDDDQHALHEPPEISWENSLGSPNGVPFDEATKELLHECLEAKQPFPTTLTEIIKRSEGFPVPFPVNAVRSCAFRDRGLGMDALEFNANSAYPLIHEATLPLIAGWLKYKRQYGSAIERSLYRDMGLVQLIQRLLEKRALQFYGSDDRYCLVDGSSGNGGWEDVGTEMEKEPLILASCLSYDEMKLSATIIVSSHTEFINDGSRENRGVVCDDLDYIQPRGVEMSVVGSRLERPRVMEYQDILVTHLQNNMDNGYGPPVEGTTEEKRGLRCVWARFYGDDYLLIYDEAMRRVKLRDKRYVPLTGQIIFDAENYMKRTLMSVEMILLEANTRAEKHNTTAYLHVVGFGLGVWKIIHDQEVYFLKTFEIALRKMNKKLRYVSDIMFSYFRQQKCGGAGNGDYLGDIRIHFALREPQTKLFRSSDANKLLIVTYAADGNSYPGNEFWGNYLTASGEPAAACSTQISELHNPRINPRACGANLHVASLEHGIVHIGDYAKLHLT</sequence>
<gene>
    <name evidence="2" type="primary">LOC105362946</name>
</gene>
<name>A0AAJ6YIR2_9HYME</name>
<proteinExistence type="predicted"/>
<dbReference type="Pfam" id="PF16062">
    <property type="entry name" value="MavL-like"/>
    <property type="match status" value="1"/>
</dbReference>
<evidence type="ECO:0000313" key="1">
    <source>
        <dbReference type="Proteomes" id="UP000695007"/>
    </source>
</evidence>
<dbReference type="AlphaFoldDB" id="A0AAJ6YIR2"/>
<dbReference type="KEGG" id="csol:105362946"/>